<dbReference type="PROSITE" id="PS50157">
    <property type="entry name" value="ZINC_FINGER_C2H2_2"/>
    <property type="match status" value="1"/>
</dbReference>
<comment type="caution">
    <text evidence="5">The sequence shown here is derived from an EMBL/GenBank/DDBJ whole genome shotgun (WGS) entry which is preliminary data.</text>
</comment>
<organism evidence="5 6">
    <name type="scientific">Fusarium torulosum</name>
    <dbReference type="NCBI Taxonomy" id="33205"/>
    <lineage>
        <taxon>Eukaryota</taxon>
        <taxon>Fungi</taxon>
        <taxon>Dikarya</taxon>
        <taxon>Ascomycota</taxon>
        <taxon>Pezizomycotina</taxon>
        <taxon>Sordariomycetes</taxon>
        <taxon>Hypocreomycetidae</taxon>
        <taxon>Hypocreales</taxon>
        <taxon>Nectriaceae</taxon>
        <taxon>Fusarium</taxon>
    </lineage>
</organism>
<dbReference type="Proteomes" id="UP001187734">
    <property type="component" value="Unassembled WGS sequence"/>
</dbReference>
<reference evidence="5" key="1">
    <citation type="submission" date="2018-03" db="EMBL/GenBank/DDBJ databases">
        <authorList>
            <person name="Guldener U."/>
        </authorList>
    </citation>
    <scope>NUCLEOTIDE SEQUENCE</scope>
</reference>
<dbReference type="InterPro" id="IPR013087">
    <property type="entry name" value="Znf_C2H2_type"/>
</dbReference>
<dbReference type="GO" id="GO:0008270">
    <property type="term" value="F:zinc ion binding"/>
    <property type="evidence" value="ECO:0007669"/>
    <property type="project" value="UniProtKB-KW"/>
</dbReference>
<dbReference type="AlphaFoldDB" id="A0AAE8LXZ9"/>
<feature type="region of interest" description="Disordered" evidence="3">
    <location>
        <begin position="664"/>
        <end position="693"/>
    </location>
</feature>
<evidence type="ECO:0000313" key="5">
    <source>
        <dbReference type="EMBL" id="SPJ70540.1"/>
    </source>
</evidence>
<evidence type="ECO:0000256" key="1">
    <source>
        <dbReference type="PROSITE-ProRule" id="PRU00042"/>
    </source>
</evidence>
<name>A0AAE8LXZ9_9HYPO</name>
<dbReference type="Gene3D" id="3.30.160.60">
    <property type="entry name" value="Classic Zinc Finger"/>
    <property type="match status" value="1"/>
</dbReference>
<gene>
    <name evidence="5" type="ORF">FTOL_00268</name>
</gene>
<feature type="compositionally biased region" description="Polar residues" evidence="3">
    <location>
        <begin position="122"/>
        <end position="132"/>
    </location>
</feature>
<evidence type="ECO:0000259" key="4">
    <source>
        <dbReference type="PROSITE" id="PS50157"/>
    </source>
</evidence>
<keyword evidence="1" id="KW-0479">Metal-binding</keyword>
<feature type="region of interest" description="Disordered" evidence="3">
    <location>
        <begin position="106"/>
        <end position="134"/>
    </location>
</feature>
<proteinExistence type="predicted"/>
<dbReference type="EMBL" id="ONZP01000011">
    <property type="protein sequence ID" value="SPJ70540.1"/>
    <property type="molecule type" value="Genomic_DNA"/>
</dbReference>
<feature type="domain" description="C2H2-type" evidence="4">
    <location>
        <begin position="49"/>
        <end position="72"/>
    </location>
</feature>
<feature type="compositionally biased region" description="Polar residues" evidence="3">
    <location>
        <begin position="529"/>
        <end position="554"/>
    </location>
</feature>
<feature type="compositionally biased region" description="Polar residues" evidence="3">
    <location>
        <begin position="625"/>
        <end position="634"/>
    </location>
</feature>
<feature type="coiled-coil region" evidence="2">
    <location>
        <begin position="567"/>
        <end position="601"/>
    </location>
</feature>
<evidence type="ECO:0000313" key="6">
    <source>
        <dbReference type="Proteomes" id="UP001187734"/>
    </source>
</evidence>
<keyword evidence="6" id="KW-1185">Reference proteome</keyword>
<accession>A0AAE8LXZ9</accession>
<feature type="region of interest" description="Disordered" evidence="3">
    <location>
        <begin position="527"/>
        <end position="554"/>
    </location>
</feature>
<keyword evidence="1" id="KW-0863">Zinc-finger</keyword>
<evidence type="ECO:0000256" key="3">
    <source>
        <dbReference type="SAM" id="MobiDB-lite"/>
    </source>
</evidence>
<dbReference type="SMART" id="SM00355">
    <property type="entry name" value="ZnF_C2H2"/>
    <property type="match status" value="4"/>
</dbReference>
<sequence length="693" mass="76912">MSLDEEVLEPPDGYYVADCPNPAESGTLSCPYIGCDGFKHEYNWHQDSYACGQCGKNFAAAPALERHARASHHRVQWLCQDPECEMQGEEFATSALYIQHLQESDGHGAVKDKDDSMDTESDFSLSPSGQQSTEDDVFGSITFDENICHEPCCRHYGTDYKCISEYIRHADTGIHQLAVTLNKCIVASIPTGPALYAEQKAVRELRCISPHCLMFSQIFKTARSFYKHLSEDSHRQGWPINLGDPELDYNSDRDTLPGIEFSAGGRKGSCINDKCPRYGMKFDSYGDMKQHTRSFGHALTEEDLESTEAEESGDEIWKKSDMPGIEVTECESLWRCIKEGCKGYNMIMSRLGNARSHFNSDAHLMAADELSSSDESLEHLEGMTYSKDDRAWTCVKGGCKKFGNAIQQIGNARKHANTDAHVLAGEEVSAPDNPPEQEEMEGMGFSHEKDAWSCVRHACKGRGRFFTSVGFAKLHANCASHIEAGEAMVMTEPGMHEFSIPKSTSIRTPAAQLLTPVDMDPSTIYVNPESPSSGRGINRFNTGSTPRTATSARTPKTIRLRRSSAPKMEMEKRQVELENKNRDLEERVSKLEEQMGQLLAVQSPQAPRSAHSEVPFPYPSLHPPSFSQASSPLTSVPQSPVSSASVIHTLSRFVRSPFRPRIPAVGAGEPWTFRGLPARPQVTMDDGEEEEEL</sequence>
<feature type="compositionally biased region" description="Basic and acidic residues" evidence="3">
    <location>
        <begin position="106"/>
        <end position="116"/>
    </location>
</feature>
<feature type="region of interest" description="Disordered" evidence="3">
    <location>
        <begin position="601"/>
        <end position="638"/>
    </location>
</feature>
<keyword evidence="1" id="KW-0862">Zinc</keyword>
<keyword evidence="2" id="KW-0175">Coiled coil</keyword>
<protein>
    <recommendedName>
        <fullName evidence="4">C2H2-type domain-containing protein</fullName>
    </recommendedName>
</protein>
<evidence type="ECO:0000256" key="2">
    <source>
        <dbReference type="SAM" id="Coils"/>
    </source>
</evidence>